<dbReference type="Proteomes" id="UP000188273">
    <property type="component" value="Chromosome"/>
</dbReference>
<dbReference type="STRING" id="1940790.L21SP3_01618"/>
<keyword evidence="5" id="KW-0732">Signal</keyword>
<keyword evidence="2" id="KW-0479">Metal-binding</keyword>
<gene>
    <name evidence="7" type="ORF">L21SP3_01618</name>
</gene>
<dbReference type="GO" id="GO:0046872">
    <property type="term" value="F:metal ion binding"/>
    <property type="evidence" value="ECO:0007669"/>
    <property type="project" value="UniProtKB-KW"/>
</dbReference>
<dbReference type="EMBL" id="CP019633">
    <property type="protein sequence ID" value="AQQ09803.1"/>
    <property type="molecule type" value="Genomic_DNA"/>
</dbReference>
<dbReference type="KEGG" id="pbu:L21SP3_01618"/>
<evidence type="ECO:0000256" key="2">
    <source>
        <dbReference type="ARBA" id="ARBA00022723"/>
    </source>
</evidence>
<dbReference type="Pfam" id="PF00884">
    <property type="entry name" value="Sulfatase"/>
    <property type="match status" value="1"/>
</dbReference>
<evidence type="ECO:0000256" key="5">
    <source>
        <dbReference type="SAM" id="SignalP"/>
    </source>
</evidence>
<dbReference type="InterPro" id="IPR006311">
    <property type="entry name" value="TAT_signal"/>
</dbReference>
<dbReference type="AlphaFoldDB" id="A0A1Q2HRF0"/>
<evidence type="ECO:0000259" key="6">
    <source>
        <dbReference type="Pfam" id="PF00884"/>
    </source>
</evidence>
<organism evidence="7 8">
    <name type="scientific">Sedimentisphaera cyanobacteriorum</name>
    <dbReference type="NCBI Taxonomy" id="1940790"/>
    <lineage>
        <taxon>Bacteria</taxon>
        <taxon>Pseudomonadati</taxon>
        <taxon>Planctomycetota</taxon>
        <taxon>Phycisphaerae</taxon>
        <taxon>Sedimentisphaerales</taxon>
        <taxon>Sedimentisphaeraceae</taxon>
        <taxon>Sedimentisphaera</taxon>
    </lineage>
</organism>
<feature type="domain" description="Sulfatase N-terminal" evidence="6">
    <location>
        <begin position="34"/>
        <end position="384"/>
    </location>
</feature>
<dbReference type="NCBIfam" id="TIGR01409">
    <property type="entry name" value="TAT_signal_seq"/>
    <property type="match status" value="1"/>
</dbReference>
<dbReference type="SUPFAM" id="SSF53649">
    <property type="entry name" value="Alkaline phosphatase-like"/>
    <property type="match status" value="1"/>
</dbReference>
<dbReference type="CDD" id="cd16034">
    <property type="entry name" value="sulfatase_like"/>
    <property type="match status" value="1"/>
</dbReference>
<protein>
    <submittedName>
        <fullName evidence="7">Arylsulfatase</fullName>
        <ecNumber evidence="7">3.1.6.1</ecNumber>
    </submittedName>
</protein>
<evidence type="ECO:0000313" key="7">
    <source>
        <dbReference type="EMBL" id="AQQ09803.1"/>
    </source>
</evidence>
<dbReference type="InterPro" id="IPR050738">
    <property type="entry name" value="Sulfatase"/>
</dbReference>
<dbReference type="PANTHER" id="PTHR42693">
    <property type="entry name" value="ARYLSULFATASE FAMILY MEMBER"/>
    <property type="match status" value="1"/>
</dbReference>
<keyword evidence="8" id="KW-1185">Reference proteome</keyword>
<dbReference type="PROSITE" id="PS51318">
    <property type="entry name" value="TAT"/>
    <property type="match status" value="1"/>
</dbReference>
<dbReference type="InterPro" id="IPR000917">
    <property type="entry name" value="Sulfatase_N"/>
</dbReference>
<dbReference type="GO" id="GO:0004065">
    <property type="term" value="F:arylsulfatase activity"/>
    <property type="evidence" value="ECO:0007669"/>
    <property type="project" value="UniProtKB-EC"/>
</dbReference>
<dbReference type="InterPro" id="IPR019546">
    <property type="entry name" value="TAT_signal_bac_arc"/>
</dbReference>
<accession>A0A1Q2HRF0</accession>
<comment type="similarity">
    <text evidence="1">Belongs to the sulfatase family.</text>
</comment>
<keyword evidence="3 7" id="KW-0378">Hydrolase</keyword>
<dbReference type="OrthoDB" id="237120at2"/>
<dbReference type="InterPro" id="IPR024607">
    <property type="entry name" value="Sulfatase_CS"/>
</dbReference>
<dbReference type="Gene3D" id="3.40.720.10">
    <property type="entry name" value="Alkaline Phosphatase, subunit A"/>
    <property type="match status" value="1"/>
</dbReference>
<dbReference type="PANTHER" id="PTHR42693:SF33">
    <property type="entry name" value="ARYLSULFATASE"/>
    <property type="match status" value="1"/>
</dbReference>
<dbReference type="EC" id="3.1.6.1" evidence="7"/>
<evidence type="ECO:0000256" key="3">
    <source>
        <dbReference type="ARBA" id="ARBA00022801"/>
    </source>
</evidence>
<dbReference type="RefSeq" id="WP_118084531.1">
    <property type="nucleotide sequence ID" value="NZ_CP019633.1"/>
</dbReference>
<dbReference type="PROSITE" id="PS00149">
    <property type="entry name" value="SULFATASE_2"/>
    <property type="match status" value="1"/>
</dbReference>
<proteinExistence type="inferred from homology"/>
<sequence precursor="true">MNRRTFLKTSCYGTAGLALGSLSSVSPADNIDRPNLIYVFADQLGVNHCGYAKYWNGTNYHNAQLARTPNIDGFASQGINFKNCVSNMPVCSAYRASLFTGKYTTTNGMVINELRMNPYHECLGHVLTRGGYNTAYIGKWHLYANQLGNHYDPNNSFVPRGKHRLGFNGFWAAYNFHHDYYGDHAYYHTESKDKIRFGEGVYEPDGQTDLAIDWLKCRAQKSSLPFSMVLSYGTPHAPWNTGNVPPEYMDMFADKSMPNPPNYEPENDEPYSDSWADLSPNARDHLEQRRRIYYAMTTNLDWNFGRLLDYLDESGLADNTIVVFTSDHGEMFGSHGREAKNTFYEEAARIPFLVRWPGKIPAGQVSDTCISTVDFMPTLLDLMKLPIPSRVEGQNLSHIAKGESGPEPEVAFLQNTGACAAWQNGYEWRAVRDKQYTYARYRVDGLELLFDNVNDPYQMNNLASNPEYSSKLSELRTKMDNKMASISDENHTCLWYRDHFTDGNRNILRGARG</sequence>
<evidence type="ECO:0000256" key="1">
    <source>
        <dbReference type="ARBA" id="ARBA00008779"/>
    </source>
</evidence>
<name>A0A1Q2HRF0_9BACT</name>
<feature type="signal peptide" evidence="5">
    <location>
        <begin position="1"/>
        <end position="28"/>
    </location>
</feature>
<dbReference type="InterPro" id="IPR017850">
    <property type="entry name" value="Alkaline_phosphatase_core_sf"/>
</dbReference>
<reference evidence="8" key="1">
    <citation type="submission" date="2017-02" db="EMBL/GenBank/DDBJ databases">
        <title>Comparative genomics and description of representatives of a novel lineage of planctomycetes thriving in anoxic sediments.</title>
        <authorList>
            <person name="Spring S."/>
            <person name="Bunk B."/>
            <person name="Sproer C."/>
            <person name="Klenk H.-P."/>
        </authorList>
    </citation>
    <scope>NUCLEOTIDE SEQUENCE [LARGE SCALE GENOMIC DNA]</scope>
    <source>
        <strain evidence="8">L21-RPul-D3</strain>
    </source>
</reference>
<evidence type="ECO:0000256" key="4">
    <source>
        <dbReference type="ARBA" id="ARBA00022837"/>
    </source>
</evidence>
<evidence type="ECO:0000313" key="8">
    <source>
        <dbReference type="Proteomes" id="UP000188273"/>
    </source>
</evidence>
<keyword evidence="4" id="KW-0106">Calcium</keyword>
<feature type="chain" id="PRO_5013292531" evidence="5">
    <location>
        <begin position="29"/>
        <end position="513"/>
    </location>
</feature>